<evidence type="ECO:0000313" key="2">
    <source>
        <dbReference type="EMBL" id="KKN47250.1"/>
    </source>
</evidence>
<organism evidence="2">
    <name type="scientific">marine sediment metagenome</name>
    <dbReference type="NCBI Taxonomy" id="412755"/>
    <lineage>
        <taxon>unclassified sequences</taxon>
        <taxon>metagenomes</taxon>
        <taxon>ecological metagenomes</taxon>
    </lineage>
</organism>
<keyword evidence="1" id="KW-0812">Transmembrane</keyword>
<gene>
    <name evidence="2" type="ORF">LCGC14_0664710</name>
</gene>
<comment type="caution">
    <text evidence="2">The sequence shown here is derived from an EMBL/GenBank/DDBJ whole genome shotgun (WGS) entry which is preliminary data.</text>
</comment>
<proteinExistence type="predicted"/>
<protein>
    <submittedName>
        <fullName evidence="2">Uncharacterized protein</fullName>
    </submittedName>
</protein>
<dbReference type="EMBL" id="LAZR01001287">
    <property type="protein sequence ID" value="KKN47250.1"/>
    <property type="molecule type" value="Genomic_DNA"/>
</dbReference>
<dbReference type="AlphaFoldDB" id="A0A0F9QSI0"/>
<feature type="transmembrane region" description="Helical" evidence="1">
    <location>
        <begin position="41"/>
        <end position="59"/>
    </location>
</feature>
<sequence length="64" mass="7826">MKYKIEHIFIGLFITFALLISIEQYISYGSFFEFKDVHHEMFIIMFLFGAFVIVLLYYLKRVYK</sequence>
<evidence type="ECO:0000256" key="1">
    <source>
        <dbReference type="SAM" id="Phobius"/>
    </source>
</evidence>
<feature type="transmembrane region" description="Helical" evidence="1">
    <location>
        <begin position="7"/>
        <end position="26"/>
    </location>
</feature>
<name>A0A0F9QSI0_9ZZZZ</name>
<accession>A0A0F9QSI0</accession>
<reference evidence="2" key="1">
    <citation type="journal article" date="2015" name="Nature">
        <title>Complex archaea that bridge the gap between prokaryotes and eukaryotes.</title>
        <authorList>
            <person name="Spang A."/>
            <person name="Saw J.H."/>
            <person name="Jorgensen S.L."/>
            <person name="Zaremba-Niedzwiedzka K."/>
            <person name="Martijn J."/>
            <person name="Lind A.E."/>
            <person name="van Eijk R."/>
            <person name="Schleper C."/>
            <person name="Guy L."/>
            <person name="Ettema T.J."/>
        </authorList>
    </citation>
    <scope>NUCLEOTIDE SEQUENCE</scope>
</reference>
<keyword evidence="1" id="KW-1133">Transmembrane helix</keyword>
<keyword evidence="1" id="KW-0472">Membrane</keyword>